<evidence type="ECO:0008006" key="4">
    <source>
        <dbReference type="Google" id="ProtNLM"/>
    </source>
</evidence>
<gene>
    <name evidence="1" type="ORF">G9272_00530</name>
    <name evidence="2" type="ORF">G9272_44365</name>
</gene>
<dbReference type="EMBL" id="CP049838">
    <property type="protein sequence ID" value="QJS99011.1"/>
    <property type="molecule type" value="Genomic_DNA"/>
</dbReference>
<dbReference type="AlphaFoldDB" id="A0A6M4X1E2"/>
<dbReference type="RefSeq" id="WP_171394663.1">
    <property type="nucleotide sequence ID" value="NZ_CP049838.1"/>
</dbReference>
<sequence length="335" mass="35790">MPSLELASIDDFLGPRDSRFLGEGFKRVEHSLSDLTVSPGDEGVGGIRATARIAIPGLWSRKGEQSPKPHLSTIDAMLFGAQLTGLYAAHTLGLTPDSRFTVQRVDLKAGSRPDEDDLAALPVSGRLVAAQRNGEEWSTTLDCRIGSLTARVHARHSPGRTPSGADRVYACEQELAGPWNNTPYGISHRARRQLLTGVRVTADGPDDLRARARVTLASDPAHAVPPDAPATMIDAFVAALQLGQVLLYALDDIDRAHSNNLWMRRTRVTAGTPSPRPADEVSAALERTRLLPSPAGTWRTAEVVGSLHGVQARAGVGHLLPEPSLTSAPSGRSSR</sequence>
<organism evidence="2 3">
    <name type="scientific">Streptomyces asoensis</name>
    <dbReference type="NCBI Taxonomy" id="249586"/>
    <lineage>
        <taxon>Bacteria</taxon>
        <taxon>Bacillati</taxon>
        <taxon>Actinomycetota</taxon>
        <taxon>Actinomycetes</taxon>
        <taxon>Kitasatosporales</taxon>
        <taxon>Streptomycetaceae</taxon>
        <taxon>Streptomyces</taxon>
    </lineage>
</organism>
<protein>
    <recommendedName>
        <fullName evidence="4">Avirulence D protein (AvrD)</fullName>
    </recommendedName>
</protein>
<keyword evidence="3" id="KW-1185">Reference proteome</keyword>
<reference evidence="2" key="1">
    <citation type="submission" date="2020-03" db="EMBL/GenBank/DDBJ databases">
        <title>Molecular networking-based the target discovery of potent antiproliferative macrolactams: 5/6/7/16 polycyclic ansamycins and glycosylated trienomycin from Streptomyces cacaoi subsp. asoensis.</title>
        <authorList>
            <person name="Liu L.-L."/>
        </authorList>
    </citation>
    <scope>NUCLEOTIDE SEQUENCE [LARGE SCALE GENOMIC DNA]</scope>
    <source>
        <strain evidence="2">H2S5</strain>
    </source>
</reference>
<proteinExistence type="predicted"/>
<dbReference type="InterPro" id="IPR008799">
    <property type="entry name" value="Pseudomon_AvrD"/>
</dbReference>
<dbReference type="Proteomes" id="UP000502665">
    <property type="component" value="Chromosome"/>
</dbReference>
<name>A0A6M4X1E2_9ACTN</name>
<evidence type="ECO:0000313" key="1">
    <source>
        <dbReference type="EMBL" id="QJS99011.1"/>
    </source>
</evidence>
<accession>A0A6M4X1E2</accession>
<evidence type="ECO:0000313" key="2">
    <source>
        <dbReference type="EMBL" id="QJT06458.1"/>
    </source>
</evidence>
<evidence type="ECO:0000313" key="3">
    <source>
        <dbReference type="Proteomes" id="UP000502665"/>
    </source>
</evidence>
<dbReference type="Pfam" id="PF05655">
    <property type="entry name" value="AvrD"/>
    <property type="match status" value="1"/>
</dbReference>
<dbReference type="EMBL" id="CP049838">
    <property type="protein sequence ID" value="QJT06458.1"/>
    <property type="molecule type" value="Genomic_DNA"/>
</dbReference>